<evidence type="ECO:0000259" key="1">
    <source>
        <dbReference type="PROSITE" id="PS51186"/>
    </source>
</evidence>
<gene>
    <name evidence="2" type="ORF">GCM10009839_35170</name>
</gene>
<organism evidence="2 3">
    <name type="scientific">Catenulispora yoronensis</name>
    <dbReference type="NCBI Taxonomy" id="450799"/>
    <lineage>
        <taxon>Bacteria</taxon>
        <taxon>Bacillati</taxon>
        <taxon>Actinomycetota</taxon>
        <taxon>Actinomycetes</taxon>
        <taxon>Catenulisporales</taxon>
        <taxon>Catenulisporaceae</taxon>
        <taxon>Catenulispora</taxon>
    </lineage>
</organism>
<dbReference type="InterPro" id="IPR016181">
    <property type="entry name" value="Acyl_CoA_acyltransferase"/>
</dbReference>
<dbReference type="SUPFAM" id="SSF55729">
    <property type="entry name" value="Acyl-CoA N-acyltransferases (Nat)"/>
    <property type="match status" value="2"/>
</dbReference>
<dbReference type="EMBL" id="BAAAQN010000018">
    <property type="protein sequence ID" value="GAA2032069.1"/>
    <property type="molecule type" value="Genomic_DNA"/>
</dbReference>
<dbReference type="Proteomes" id="UP001500751">
    <property type="component" value="Unassembled WGS sequence"/>
</dbReference>
<sequence length="327" mass="36223">MTIEIRELDPHEPGTDAVLLPVLRAASAVDSPRHPEANEAWVHYINGPRIARHRTALVAFDGAEAVGYGLLNQDLESNQDMVYGDIWIRPEHRADTTVPLVDAFKAYTRSRGGKRLVSVFSELAVSDYEQVFAAEGGRLVSREWRSQLDLRAIDRERYAAWAAPSEKNAHYRIEYWVTPTPEHLLEAMVRANEAMRDAPTGDLAFEYPPPSVDRRRRAEALSVASGERKHVVAALTDDGVVAGFHELYAAPGFGMADVGNTGVPAGFRGHGLGLRLKADLALRLAAAEPEIETVSTWNGADNEPMLRVNEALGYERAEAWSNWQFDL</sequence>
<comment type="caution">
    <text evidence="2">The sequence shown here is derived from an EMBL/GenBank/DDBJ whole genome shotgun (WGS) entry which is preliminary data.</text>
</comment>
<dbReference type="PROSITE" id="PS51186">
    <property type="entry name" value="GNAT"/>
    <property type="match status" value="1"/>
</dbReference>
<name>A0ABP5FTN1_9ACTN</name>
<dbReference type="InterPro" id="IPR000182">
    <property type="entry name" value="GNAT_dom"/>
</dbReference>
<dbReference type="Gene3D" id="3.40.630.30">
    <property type="match status" value="1"/>
</dbReference>
<proteinExistence type="predicted"/>
<evidence type="ECO:0000313" key="2">
    <source>
        <dbReference type="EMBL" id="GAA2032069.1"/>
    </source>
</evidence>
<evidence type="ECO:0000313" key="3">
    <source>
        <dbReference type="Proteomes" id="UP001500751"/>
    </source>
</evidence>
<reference evidence="3" key="1">
    <citation type="journal article" date="2019" name="Int. J. Syst. Evol. Microbiol.">
        <title>The Global Catalogue of Microorganisms (GCM) 10K type strain sequencing project: providing services to taxonomists for standard genome sequencing and annotation.</title>
        <authorList>
            <consortium name="The Broad Institute Genomics Platform"/>
            <consortium name="The Broad Institute Genome Sequencing Center for Infectious Disease"/>
            <person name="Wu L."/>
            <person name="Ma J."/>
        </authorList>
    </citation>
    <scope>NUCLEOTIDE SEQUENCE [LARGE SCALE GENOMIC DNA]</scope>
    <source>
        <strain evidence="3">JCM 16014</strain>
    </source>
</reference>
<accession>A0ABP5FTN1</accession>
<dbReference type="RefSeq" id="WP_344666682.1">
    <property type="nucleotide sequence ID" value="NZ_BAAAQN010000018.1"/>
</dbReference>
<protein>
    <submittedName>
        <fullName evidence="2">GNAT family N-acetyltransferase</fullName>
    </submittedName>
</protein>
<feature type="domain" description="N-acetyltransferase" evidence="1">
    <location>
        <begin position="193"/>
        <end position="327"/>
    </location>
</feature>
<keyword evidence="3" id="KW-1185">Reference proteome</keyword>